<keyword evidence="2" id="KW-0418">Kinase</keyword>
<dbReference type="GO" id="GO:0016301">
    <property type="term" value="F:kinase activity"/>
    <property type="evidence" value="ECO:0007669"/>
    <property type="project" value="UniProtKB-KW"/>
</dbReference>
<dbReference type="NCBIfam" id="TIGR00702">
    <property type="entry name" value="YcaO-type kinase domain"/>
    <property type="match status" value="1"/>
</dbReference>
<dbReference type="RefSeq" id="WP_092159229.1">
    <property type="nucleotide sequence ID" value="NZ_FNGA01000002.1"/>
</dbReference>
<dbReference type="Pfam" id="PF02624">
    <property type="entry name" value="YcaO"/>
    <property type="match status" value="2"/>
</dbReference>
<dbReference type="Gene3D" id="3.30.1330.230">
    <property type="match status" value="1"/>
</dbReference>
<reference evidence="3" key="1">
    <citation type="submission" date="2016-10" db="EMBL/GenBank/DDBJ databases">
        <authorList>
            <person name="Varghese N."/>
            <person name="Submissions S."/>
        </authorList>
    </citation>
    <scope>NUCLEOTIDE SEQUENCE [LARGE SCALE GENOMIC DNA]</scope>
    <source>
        <strain evidence="3">DSM 16995</strain>
    </source>
</reference>
<keyword evidence="2" id="KW-0808">Transferase</keyword>
<dbReference type="PROSITE" id="PS51664">
    <property type="entry name" value="YCAO"/>
    <property type="match status" value="1"/>
</dbReference>
<keyword evidence="3" id="KW-1185">Reference proteome</keyword>
<protein>
    <submittedName>
        <fullName evidence="2">YcaO-type kinase domain-containing protein</fullName>
    </submittedName>
</protein>
<name>A0A1G9EM17_9BACT</name>
<feature type="domain" description="YcaO" evidence="1">
    <location>
        <begin position="249"/>
        <end position="565"/>
    </location>
</feature>
<organism evidence="2 3">
    <name type="scientific">Maridesulfovibrio ferrireducens</name>
    <dbReference type="NCBI Taxonomy" id="246191"/>
    <lineage>
        <taxon>Bacteria</taxon>
        <taxon>Pseudomonadati</taxon>
        <taxon>Thermodesulfobacteriota</taxon>
        <taxon>Desulfovibrionia</taxon>
        <taxon>Desulfovibrionales</taxon>
        <taxon>Desulfovibrionaceae</taxon>
        <taxon>Maridesulfovibrio</taxon>
    </lineage>
</organism>
<sequence>MRYQLKLMDTLSGTGCFAAFPVPNLSFSDVLNHLEEHPYDEFMHNHMLDMLGKHRTRKIEKLITEIKGDPNKKVLAALIYEACLTHPKLVSLKEQIEKDFDAQELKDITPTLHLRSHLLADQPLHNQWTLVLSANMEEHEDLPSPEETGLPLLYKNEELPIKASIDASTVRASLEKEGKLPPAKERAPIIEVTTHAMKQLEALDVFLGKQMRQKGCLSPAAVLQHWQIKTKTDNGSLSNSLDAIQTSYGRGFSLIDAQVSCAMEVVERVSSYGSIGKAGILNRVDPYPIVKGTYEEVSKDCNALDPSTLSLEYPYEGQSLWWMEADRFNGTEYEQVLIPVQHVFLFCNLDEQNLFSGLSSTGLASGNTFAEAQLSGLLEVLERDSDSTVLFDKEKCFRIESDNAEIKKHLADLEDSGIHVWFQDMTSELGVPCYRAFAVGTRGDINKGGGCNLNGKRALLSALTEVPYPFPGPATSPCPEGLPIRKLEDLPDLSTGSTEGDVMVLETLLTKNNYYPIYVDLTRKDLGIPVTRAIIPGLEIVSDMDKFSRISPRLFKNYLEIKKVL</sequence>
<evidence type="ECO:0000313" key="2">
    <source>
        <dbReference type="EMBL" id="SDK77154.1"/>
    </source>
</evidence>
<gene>
    <name evidence="2" type="ORF">SAMN05660337_1176</name>
</gene>
<evidence type="ECO:0000259" key="1">
    <source>
        <dbReference type="PROSITE" id="PS51664"/>
    </source>
</evidence>
<accession>A0A1G9EM17</accession>
<dbReference type="PANTHER" id="PTHR37809">
    <property type="entry name" value="RIBOSOMAL PROTEIN S12 METHYLTHIOTRANSFERASE ACCESSORY FACTOR YCAO"/>
    <property type="match status" value="1"/>
</dbReference>
<dbReference type="OrthoDB" id="5380721at2"/>
<dbReference type="InterPro" id="IPR003776">
    <property type="entry name" value="YcaO-like_dom"/>
</dbReference>
<dbReference type="EMBL" id="FNGA01000002">
    <property type="protein sequence ID" value="SDK77154.1"/>
    <property type="molecule type" value="Genomic_DNA"/>
</dbReference>
<proteinExistence type="predicted"/>
<dbReference type="PANTHER" id="PTHR37809:SF1">
    <property type="entry name" value="RIBOSOMAL PROTEIN S12 METHYLTHIOTRANSFERASE ACCESSORY FACTOR YCAO"/>
    <property type="match status" value="1"/>
</dbReference>
<dbReference type="Proteomes" id="UP000199053">
    <property type="component" value="Unassembled WGS sequence"/>
</dbReference>
<dbReference type="AlphaFoldDB" id="A0A1G9EM17"/>
<evidence type="ECO:0000313" key="3">
    <source>
        <dbReference type="Proteomes" id="UP000199053"/>
    </source>
</evidence>
<dbReference type="STRING" id="246191.SAMN05660337_1176"/>